<accession>A0A7G1KQL9</accession>
<dbReference type="GeneID" id="80347841"/>
<dbReference type="InterPro" id="IPR049713">
    <property type="entry name" value="Pr6Pr-like"/>
</dbReference>
<dbReference type="NCBIfam" id="NF038065">
    <property type="entry name" value="Pr6Pr"/>
    <property type="match status" value="1"/>
</dbReference>
<name>A0A7G1KQL9_9NOCA</name>
<feature type="transmembrane region" description="Helical" evidence="2">
    <location>
        <begin position="67"/>
        <end position="86"/>
    </location>
</feature>
<proteinExistence type="predicted"/>
<evidence type="ECO:0000256" key="1">
    <source>
        <dbReference type="SAM" id="MobiDB-lite"/>
    </source>
</evidence>
<dbReference type="EMBL" id="AP023396">
    <property type="protein sequence ID" value="BCK55534.1"/>
    <property type="molecule type" value="Genomic_DNA"/>
</dbReference>
<dbReference type="Proteomes" id="UP000516173">
    <property type="component" value="Chromosome"/>
</dbReference>
<protein>
    <submittedName>
        <fullName evidence="3">Integral membrane regulator</fullName>
    </submittedName>
</protein>
<dbReference type="AlphaFoldDB" id="A0A7G1KQL9"/>
<feature type="transmembrane region" description="Helical" evidence="2">
    <location>
        <begin position="177"/>
        <end position="197"/>
    </location>
</feature>
<feature type="transmembrane region" description="Helical" evidence="2">
    <location>
        <begin position="37"/>
        <end position="55"/>
    </location>
</feature>
<evidence type="ECO:0000313" key="4">
    <source>
        <dbReference type="Proteomes" id="UP000516173"/>
    </source>
</evidence>
<feature type="transmembrane region" description="Helical" evidence="2">
    <location>
        <begin position="135"/>
        <end position="157"/>
    </location>
</feature>
<sequence length="228" mass="25117">MWNRPAWWWRALIVLSAGAGLVTGTSSLVYFTIDSNVLALGYYLGALYWMTRRATTAAPAPRLRGAVVLYTTITGLVAHFVLQHGASPLPGLLHGPDRLGHWSDFLLHYLTPTLVLLDWLLLAPRGAARWRDVPLWLCFPIGYTALVLVRGALFPAFPHRYPYPFLDPTTRGYGAVVREILTLTVEFVLLALAVVAADRLGSRLRPDPDAGRDSRGDTTAPDCRTPAS</sequence>
<dbReference type="KEGG" id="nwl:NWFMUON74_33060"/>
<evidence type="ECO:0000313" key="3">
    <source>
        <dbReference type="EMBL" id="BCK55534.1"/>
    </source>
</evidence>
<dbReference type="RefSeq" id="WP_187688628.1">
    <property type="nucleotide sequence ID" value="NZ_AP023396.1"/>
</dbReference>
<feature type="compositionally biased region" description="Basic and acidic residues" evidence="1">
    <location>
        <begin position="206"/>
        <end position="216"/>
    </location>
</feature>
<gene>
    <name evidence="3" type="ORF">NWFMUON74_33060</name>
</gene>
<evidence type="ECO:0000256" key="2">
    <source>
        <dbReference type="SAM" id="Phobius"/>
    </source>
</evidence>
<feature type="transmembrane region" description="Helical" evidence="2">
    <location>
        <begin position="106"/>
        <end position="123"/>
    </location>
</feature>
<keyword evidence="2" id="KW-1133">Transmembrane helix</keyword>
<feature type="region of interest" description="Disordered" evidence="1">
    <location>
        <begin position="206"/>
        <end position="228"/>
    </location>
</feature>
<keyword evidence="2" id="KW-0812">Transmembrane</keyword>
<reference evidence="3 4" key="1">
    <citation type="submission" date="2020-08" db="EMBL/GenBank/DDBJ databases">
        <title>Genome Sequencing of Nocardia wallacei strain FMUON74 and assembly.</title>
        <authorList>
            <person name="Toyokawa M."/>
            <person name="Uesaka K."/>
        </authorList>
    </citation>
    <scope>NUCLEOTIDE SEQUENCE [LARGE SCALE GENOMIC DNA]</scope>
    <source>
        <strain evidence="3 4">FMUON74</strain>
    </source>
</reference>
<keyword evidence="4" id="KW-1185">Reference proteome</keyword>
<keyword evidence="2" id="KW-0472">Membrane</keyword>
<organism evidence="3 4">
    <name type="scientific">Nocardia wallacei</name>
    <dbReference type="NCBI Taxonomy" id="480035"/>
    <lineage>
        <taxon>Bacteria</taxon>
        <taxon>Bacillati</taxon>
        <taxon>Actinomycetota</taxon>
        <taxon>Actinomycetes</taxon>
        <taxon>Mycobacteriales</taxon>
        <taxon>Nocardiaceae</taxon>
        <taxon>Nocardia</taxon>
    </lineage>
</organism>